<evidence type="ECO:0000313" key="1">
    <source>
        <dbReference type="EMBL" id="PVX86429.1"/>
    </source>
</evidence>
<gene>
    <name evidence="1" type="ORF">C7402_102265</name>
</gene>
<dbReference type="Proteomes" id="UP000245712">
    <property type="component" value="Unassembled WGS sequence"/>
</dbReference>
<dbReference type="EMBL" id="QEOB01000002">
    <property type="protein sequence ID" value="PVX86429.1"/>
    <property type="molecule type" value="Genomic_DNA"/>
</dbReference>
<reference evidence="1 2" key="1">
    <citation type="submission" date="2018-05" db="EMBL/GenBank/DDBJ databases">
        <title>Genomic Encyclopedia of Type Strains, Phase IV (KMG-V): Genome sequencing to study the core and pangenomes of soil and plant-associated prokaryotes.</title>
        <authorList>
            <person name="Whitman W."/>
        </authorList>
    </citation>
    <scope>NUCLEOTIDE SEQUENCE [LARGE SCALE GENOMIC DNA]</scope>
    <source>
        <strain evidence="1 2">SCZa-39</strain>
    </source>
</reference>
<keyword evidence="2" id="KW-1185">Reference proteome</keyword>
<proteinExistence type="predicted"/>
<name>A0ABX5KZ55_9BURK</name>
<comment type="caution">
    <text evidence="1">The sequence shown here is derived from an EMBL/GenBank/DDBJ whole genome shotgun (WGS) entry which is preliminary data.</text>
</comment>
<protein>
    <submittedName>
        <fullName evidence="1">Uncharacterized protein</fullName>
    </submittedName>
</protein>
<sequence length="89" mass="10224">MRLRWRQHKRETGLRSVLAIPRGSDLHDGEKVYAKVYSSGRQGDLWYWVAGWGSGVPHNNTCETPTSLDEAKRQALEYVKNHLSEGETR</sequence>
<accession>A0ABX5KZ55</accession>
<evidence type="ECO:0000313" key="2">
    <source>
        <dbReference type="Proteomes" id="UP000245712"/>
    </source>
</evidence>
<organism evidence="1 2">
    <name type="scientific">Paraburkholderia unamae</name>
    <dbReference type="NCBI Taxonomy" id="219649"/>
    <lineage>
        <taxon>Bacteria</taxon>
        <taxon>Pseudomonadati</taxon>
        <taxon>Pseudomonadota</taxon>
        <taxon>Betaproteobacteria</taxon>
        <taxon>Burkholderiales</taxon>
        <taxon>Burkholderiaceae</taxon>
        <taxon>Paraburkholderia</taxon>
    </lineage>
</organism>